<evidence type="ECO:0000313" key="1">
    <source>
        <dbReference type="EMBL" id="MFC5290821.1"/>
    </source>
</evidence>
<organism evidence="1 2">
    <name type="scientific">Actinokineospora guangxiensis</name>
    <dbReference type="NCBI Taxonomy" id="1490288"/>
    <lineage>
        <taxon>Bacteria</taxon>
        <taxon>Bacillati</taxon>
        <taxon>Actinomycetota</taxon>
        <taxon>Actinomycetes</taxon>
        <taxon>Pseudonocardiales</taxon>
        <taxon>Pseudonocardiaceae</taxon>
        <taxon>Actinokineospora</taxon>
    </lineage>
</organism>
<evidence type="ECO:0008006" key="3">
    <source>
        <dbReference type="Google" id="ProtNLM"/>
    </source>
</evidence>
<dbReference type="RefSeq" id="WP_378250723.1">
    <property type="nucleotide sequence ID" value="NZ_JBHSKF010000019.1"/>
</dbReference>
<accession>A0ABW0EXC1</accession>
<name>A0ABW0EXC1_9PSEU</name>
<dbReference type="Proteomes" id="UP001596157">
    <property type="component" value="Unassembled WGS sequence"/>
</dbReference>
<proteinExistence type="predicted"/>
<comment type="caution">
    <text evidence="1">The sequence shown here is derived from an EMBL/GenBank/DDBJ whole genome shotgun (WGS) entry which is preliminary data.</text>
</comment>
<sequence>MPKSADHPFQLLTSRFYCFNDGDDATAEWFPQGVSTVADAQADQQWGSKQAILVSWYSKGGKGVRVSFLDPATGDYQHVLLVYPYTNSNGNPSYEAVTTPQAGDGGSVHAGGIVWYGNYLYVADTRRGLRVFDMRRIFDIKSAGSGDVEDSSRVGRHDNKYYSYGYRYVMPQVFGYSHPGGLATHPADHVCNAGGPQKFSSVALDRSTTPDTLITSEYCATVSAERNGRVARYPMDGGSGLPAMTGGVWQATAAHRMPKANTQGAVAHEARWFLSRTGRGEQGAGYLTTATASGSTGDLVETGDRNAAIGVEDLSYWPGSEEIFTVTEYPDKRVVYGVTPPSP</sequence>
<reference evidence="2" key="1">
    <citation type="journal article" date="2019" name="Int. J. Syst. Evol. Microbiol.">
        <title>The Global Catalogue of Microorganisms (GCM) 10K type strain sequencing project: providing services to taxonomists for standard genome sequencing and annotation.</title>
        <authorList>
            <consortium name="The Broad Institute Genomics Platform"/>
            <consortium name="The Broad Institute Genome Sequencing Center for Infectious Disease"/>
            <person name="Wu L."/>
            <person name="Ma J."/>
        </authorList>
    </citation>
    <scope>NUCLEOTIDE SEQUENCE [LARGE SCALE GENOMIC DNA]</scope>
    <source>
        <strain evidence="2">CCUG 59778</strain>
    </source>
</reference>
<evidence type="ECO:0000313" key="2">
    <source>
        <dbReference type="Proteomes" id="UP001596157"/>
    </source>
</evidence>
<gene>
    <name evidence="1" type="ORF">ACFPM7_27555</name>
</gene>
<dbReference type="EMBL" id="JBHSKF010000019">
    <property type="protein sequence ID" value="MFC5290821.1"/>
    <property type="molecule type" value="Genomic_DNA"/>
</dbReference>
<protein>
    <recommendedName>
        <fullName evidence="3">LVIVD repeat-containing protein</fullName>
    </recommendedName>
</protein>
<keyword evidence="2" id="KW-1185">Reference proteome</keyword>